<evidence type="ECO:0000256" key="1">
    <source>
        <dbReference type="SAM" id="MobiDB-lite"/>
    </source>
</evidence>
<keyword evidence="2" id="KW-1185">Reference proteome</keyword>
<name>A0A6P4CBJ7_ARADU</name>
<proteinExistence type="predicted"/>
<dbReference type="GeneID" id="107473512"/>
<dbReference type="AlphaFoldDB" id="A0A6P4CBJ7"/>
<dbReference type="KEGG" id="adu:107473512"/>
<dbReference type="RefSeq" id="XP_015948575.1">
    <property type="nucleotide sequence ID" value="XM_016093089.1"/>
</dbReference>
<evidence type="ECO:0000313" key="3">
    <source>
        <dbReference type="RefSeq" id="XP_015948575.1"/>
    </source>
</evidence>
<feature type="compositionally biased region" description="Gly residues" evidence="1">
    <location>
        <begin position="80"/>
        <end position="97"/>
    </location>
</feature>
<accession>A0A6P4CBJ7</accession>
<feature type="compositionally biased region" description="Basic and acidic residues" evidence="1">
    <location>
        <begin position="98"/>
        <end position="114"/>
    </location>
</feature>
<reference evidence="3" key="2">
    <citation type="submission" date="2025-08" db="UniProtKB">
        <authorList>
            <consortium name="RefSeq"/>
        </authorList>
    </citation>
    <scope>IDENTIFICATION</scope>
    <source>
        <tissue evidence="3">Whole plant</tissue>
    </source>
</reference>
<gene>
    <name evidence="3" type="primary">LOC107473512</name>
</gene>
<feature type="compositionally biased region" description="Polar residues" evidence="1">
    <location>
        <begin position="124"/>
        <end position="135"/>
    </location>
</feature>
<organism evidence="2 3">
    <name type="scientific">Arachis duranensis</name>
    <name type="common">Wild peanut</name>
    <dbReference type="NCBI Taxonomy" id="130453"/>
    <lineage>
        <taxon>Eukaryota</taxon>
        <taxon>Viridiplantae</taxon>
        <taxon>Streptophyta</taxon>
        <taxon>Embryophyta</taxon>
        <taxon>Tracheophyta</taxon>
        <taxon>Spermatophyta</taxon>
        <taxon>Magnoliopsida</taxon>
        <taxon>eudicotyledons</taxon>
        <taxon>Gunneridae</taxon>
        <taxon>Pentapetalae</taxon>
        <taxon>rosids</taxon>
        <taxon>fabids</taxon>
        <taxon>Fabales</taxon>
        <taxon>Fabaceae</taxon>
        <taxon>Papilionoideae</taxon>
        <taxon>50 kb inversion clade</taxon>
        <taxon>dalbergioids sensu lato</taxon>
        <taxon>Dalbergieae</taxon>
        <taxon>Pterocarpus clade</taxon>
        <taxon>Arachis</taxon>
    </lineage>
</organism>
<protein>
    <submittedName>
        <fullName evidence="3">Uncharacterized protein LOC107473512</fullName>
    </submittedName>
</protein>
<dbReference type="Proteomes" id="UP000515211">
    <property type="component" value="Chromosome 2"/>
</dbReference>
<evidence type="ECO:0000313" key="2">
    <source>
        <dbReference type="Proteomes" id="UP000515211"/>
    </source>
</evidence>
<reference evidence="2" key="1">
    <citation type="journal article" date="2016" name="Nat. Genet.">
        <title>The genome sequences of Arachis duranensis and Arachis ipaensis, the diploid ancestors of cultivated peanut.</title>
        <authorList>
            <person name="Bertioli D.J."/>
            <person name="Cannon S.B."/>
            <person name="Froenicke L."/>
            <person name="Huang G."/>
            <person name="Farmer A.D."/>
            <person name="Cannon E.K."/>
            <person name="Liu X."/>
            <person name="Gao D."/>
            <person name="Clevenger J."/>
            <person name="Dash S."/>
            <person name="Ren L."/>
            <person name="Moretzsohn M.C."/>
            <person name="Shirasawa K."/>
            <person name="Huang W."/>
            <person name="Vidigal B."/>
            <person name="Abernathy B."/>
            <person name="Chu Y."/>
            <person name="Niederhuth C.E."/>
            <person name="Umale P."/>
            <person name="Araujo A.C."/>
            <person name="Kozik A."/>
            <person name="Kim K.D."/>
            <person name="Burow M.D."/>
            <person name="Varshney R.K."/>
            <person name="Wang X."/>
            <person name="Zhang X."/>
            <person name="Barkley N."/>
            <person name="Guimaraes P.M."/>
            <person name="Isobe S."/>
            <person name="Guo B."/>
            <person name="Liao B."/>
            <person name="Stalker H.T."/>
            <person name="Schmitz R.J."/>
            <person name="Scheffler B.E."/>
            <person name="Leal-Bertioli S.C."/>
            <person name="Xun X."/>
            <person name="Jackson S.A."/>
            <person name="Michelmore R."/>
            <person name="Ozias-Akins P."/>
        </authorList>
    </citation>
    <scope>NUCLEOTIDE SEQUENCE [LARGE SCALE GENOMIC DNA]</scope>
    <source>
        <strain evidence="2">cv. V14167</strain>
    </source>
</reference>
<feature type="compositionally biased region" description="Basic and acidic residues" evidence="1">
    <location>
        <begin position="51"/>
        <end position="70"/>
    </location>
</feature>
<feature type="region of interest" description="Disordered" evidence="1">
    <location>
        <begin position="1"/>
        <end position="135"/>
    </location>
</feature>
<sequence length="135" mass="13867">MAPPSSGGSDEPRGGAAGGAGRGQWCRASGKRGARPPATMGSQRWFGGGRGVERGVKREEAKGEREEKRRWVAAARSAPDGGGSGGCRVQEGGNGGWREGEGTLGKEGRNEGRGCARVRVPGVNKTQNGSVLLHS</sequence>